<sequence length="458" mass="50337">MMFLSLSHLLLLFYFTLASKSACGIAVPSPPSVECKNHGRTCRIYNYQGYWEDRKDCEAGYAAWPKSEAELVHAVAGAVKIKQKIRVVSGLAHALPKLVCPGREGLIINTQNYASVISVNKTAMTITVQGGTMMRDVMEEAANQGFAVPAMIYWNGVSAAGVISTGAHGSGLAGKGSGVYEYVVSMRLVVPASPSEGYAKVITLTEEDEDMKAARISLGTLGAISEITFALQPMFKRSVSISVENDTDLETEAERFLRTYEFGDIEWVPSHGKAVYMKKYGVPLDVPGNGENALVTRGFRVIDIETAAYHYDDLRSREDLDGICSVLERQSISSVALGNGFVNDGSRFTGYPVVGFNHRMQSFGGCQGNSSNNYDFPKILDKNDTICSYDRRAHTTLSFGVEVRVPMSHFIDVIKDIKKLRDLNPKKLCQVYDIVIRSIKKSEAYLGPKEDMVFNGFD</sequence>
<feature type="chain" id="PRO_5041404053" description="FAD-binding PCMH-type domain-containing protein" evidence="3">
    <location>
        <begin position="19"/>
        <end position="458"/>
    </location>
</feature>
<reference evidence="5 6" key="1">
    <citation type="journal article" date="2021" name="Nat. Plants">
        <title>The Taxus genome provides insights into paclitaxel biosynthesis.</title>
        <authorList>
            <person name="Xiong X."/>
            <person name="Gou J."/>
            <person name="Liao Q."/>
            <person name="Li Y."/>
            <person name="Zhou Q."/>
            <person name="Bi G."/>
            <person name="Li C."/>
            <person name="Du R."/>
            <person name="Wang X."/>
            <person name="Sun T."/>
            <person name="Guo L."/>
            <person name="Liang H."/>
            <person name="Lu P."/>
            <person name="Wu Y."/>
            <person name="Zhang Z."/>
            <person name="Ro D.K."/>
            <person name="Shang Y."/>
            <person name="Huang S."/>
            <person name="Yan J."/>
        </authorList>
    </citation>
    <scope>NUCLEOTIDE SEQUENCE [LARGE SCALE GENOMIC DNA]</scope>
    <source>
        <strain evidence="5">Ta-2019</strain>
    </source>
</reference>
<gene>
    <name evidence="5" type="ORF">KI387_017715</name>
</gene>
<dbReference type="NCBIfam" id="TIGR01677">
    <property type="entry name" value="pln_FAD_oxido"/>
    <property type="match status" value="1"/>
</dbReference>
<keyword evidence="3" id="KW-0732">Signal</keyword>
<organism evidence="5 6">
    <name type="scientific">Taxus chinensis</name>
    <name type="common">Chinese yew</name>
    <name type="synonym">Taxus wallichiana var. chinensis</name>
    <dbReference type="NCBI Taxonomy" id="29808"/>
    <lineage>
        <taxon>Eukaryota</taxon>
        <taxon>Viridiplantae</taxon>
        <taxon>Streptophyta</taxon>
        <taxon>Embryophyta</taxon>
        <taxon>Tracheophyta</taxon>
        <taxon>Spermatophyta</taxon>
        <taxon>Pinopsida</taxon>
        <taxon>Pinidae</taxon>
        <taxon>Conifers II</taxon>
        <taxon>Cupressales</taxon>
        <taxon>Taxaceae</taxon>
        <taxon>Taxus</taxon>
    </lineage>
</organism>
<evidence type="ECO:0000259" key="4">
    <source>
        <dbReference type="PROSITE" id="PS51387"/>
    </source>
</evidence>
<dbReference type="Proteomes" id="UP000824469">
    <property type="component" value="Unassembled WGS sequence"/>
</dbReference>
<comment type="similarity">
    <text evidence="1">Belongs to the oxygen-dependent FAD-linked oxidoreductase family.</text>
</comment>
<evidence type="ECO:0000256" key="1">
    <source>
        <dbReference type="ARBA" id="ARBA00005466"/>
    </source>
</evidence>
<feature type="signal peptide" evidence="3">
    <location>
        <begin position="1"/>
        <end position="18"/>
    </location>
</feature>
<name>A0AA38LGI2_TAXCH</name>
<dbReference type="InterPro" id="IPR016169">
    <property type="entry name" value="FAD-bd_PCMH_sub2"/>
</dbReference>
<dbReference type="InterPro" id="IPR050432">
    <property type="entry name" value="FAD-linked_Oxidoreductases_BP"/>
</dbReference>
<evidence type="ECO:0000313" key="6">
    <source>
        <dbReference type="Proteomes" id="UP000824469"/>
    </source>
</evidence>
<dbReference type="InterPro" id="IPR036318">
    <property type="entry name" value="FAD-bd_PCMH-like_sf"/>
</dbReference>
<dbReference type="Pfam" id="PF01565">
    <property type="entry name" value="FAD_binding_4"/>
    <property type="match status" value="1"/>
</dbReference>
<dbReference type="InterPro" id="IPR016166">
    <property type="entry name" value="FAD-bd_PCMH"/>
</dbReference>
<dbReference type="GO" id="GO:0016491">
    <property type="term" value="F:oxidoreductase activity"/>
    <property type="evidence" value="ECO:0007669"/>
    <property type="project" value="UniProtKB-KW"/>
</dbReference>
<dbReference type="InterPro" id="IPR010030">
    <property type="entry name" value="GULO_Plant"/>
</dbReference>
<dbReference type="AlphaFoldDB" id="A0AA38LGI2"/>
<dbReference type="PANTHER" id="PTHR13878">
    <property type="entry name" value="GULONOLACTONE OXIDASE"/>
    <property type="match status" value="1"/>
</dbReference>
<dbReference type="InterPro" id="IPR006094">
    <property type="entry name" value="Oxid_FAD_bind_N"/>
</dbReference>
<evidence type="ECO:0000256" key="2">
    <source>
        <dbReference type="ARBA" id="ARBA00023002"/>
    </source>
</evidence>
<evidence type="ECO:0000256" key="3">
    <source>
        <dbReference type="SAM" id="SignalP"/>
    </source>
</evidence>
<protein>
    <recommendedName>
        <fullName evidence="4">FAD-binding PCMH-type domain-containing protein</fullName>
    </recommendedName>
</protein>
<proteinExistence type="inferred from homology"/>
<feature type="domain" description="FAD-binding PCMH-type" evidence="4">
    <location>
        <begin position="54"/>
        <end position="234"/>
    </location>
</feature>
<dbReference type="SUPFAM" id="SSF56176">
    <property type="entry name" value="FAD-binding/transporter-associated domain-like"/>
    <property type="match status" value="1"/>
</dbReference>
<dbReference type="PANTHER" id="PTHR13878:SF67">
    <property type="entry name" value="L-GULONOLACTONE OXIDASE 5"/>
    <property type="match status" value="1"/>
</dbReference>
<dbReference type="Gene3D" id="3.30.465.10">
    <property type="match status" value="1"/>
</dbReference>
<dbReference type="PROSITE" id="PS51387">
    <property type="entry name" value="FAD_PCMH"/>
    <property type="match status" value="1"/>
</dbReference>
<dbReference type="GO" id="GO:0071949">
    <property type="term" value="F:FAD binding"/>
    <property type="evidence" value="ECO:0007669"/>
    <property type="project" value="InterPro"/>
</dbReference>
<accession>A0AA38LGI2</accession>
<comment type="caution">
    <text evidence="5">The sequence shown here is derived from an EMBL/GenBank/DDBJ whole genome shotgun (WGS) entry which is preliminary data.</text>
</comment>
<keyword evidence="2" id="KW-0560">Oxidoreductase</keyword>
<evidence type="ECO:0000313" key="5">
    <source>
        <dbReference type="EMBL" id="KAH9323076.1"/>
    </source>
</evidence>
<dbReference type="EMBL" id="JAHRHJ020000003">
    <property type="protein sequence ID" value="KAH9323076.1"/>
    <property type="molecule type" value="Genomic_DNA"/>
</dbReference>
<keyword evidence="6" id="KW-1185">Reference proteome</keyword>